<dbReference type="PANTHER" id="PTHR14226:SF78">
    <property type="entry name" value="SLR0060 PROTEIN"/>
    <property type="match status" value="1"/>
</dbReference>
<feature type="active site" description="Proton acceptor" evidence="4">
    <location>
        <position position="204"/>
    </location>
</feature>
<evidence type="ECO:0000256" key="2">
    <source>
        <dbReference type="ARBA" id="ARBA00022963"/>
    </source>
</evidence>
<feature type="domain" description="PNPLA" evidence="5">
    <location>
        <begin position="18"/>
        <end position="217"/>
    </location>
</feature>
<dbReference type="InterPro" id="IPR050301">
    <property type="entry name" value="NTE"/>
</dbReference>
<name>A0A6I3T5Y8_9BURK</name>
<evidence type="ECO:0000313" key="7">
    <source>
        <dbReference type="Proteomes" id="UP000430634"/>
    </source>
</evidence>
<dbReference type="SUPFAM" id="SSF52151">
    <property type="entry name" value="FabD/lysophospholipase-like"/>
    <property type="match status" value="1"/>
</dbReference>
<dbReference type="OrthoDB" id="9770965at2"/>
<dbReference type="Pfam" id="PF01734">
    <property type="entry name" value="Patatin"/>
    <property type="match status" value="1"/>
</dbReference>
<comment type="caution">
    <text evidence="6">The sequence shown here is derived from an EMBL/GenBank/DDBJ whole genome shotgun (WGS) entry which is preliminary data.</text>
</comment>
<evidence type="ECO:0000256" key="3">
    <source>
        <dbReference type="ARBA" id="ARBA00023098"/>
    </source>
</evidence>
<dbReference type="GO" id="GO:0016042">
    <property type="term" value="P:lipid catabolic process"/>
    <property type="evidence" value="ECO:0007669"/>
    <property type="project" value="UniProtKB-UniRule"/>
</dbReference>
<accession>A0A6I3T5Y8</accession>
<dbReference type="EMBL" id="WNKZ01000138">
    <property type="protein sequence ID" value="MTV56176.1"/>
    <property type="molecule type" value="Genomic_DNA"/>
</dbReference>
<feature type="short sequence motif" description="GXSXG" evidence="4">
    <location>
        <begin position="49"/>
        <end position="53"/>
    </location>
</feature>
<evidence type="ECO:0000259" key="5">
    <source>
        <dbReference type="PROSITE" id="PS51635"/>
    </source>
</evidence>
<dbReference type="Gene3D" id="3.40.1090.10">
    <property type="entry name" value="Cytosolic phospholipase A2 catalytic domain"/>
    <property type="match status" value="2"/>
</dbReference>
<evidence type="ECO:0000256" key="1">
    <source>
        <dbReference type="ARBA" id="ARBA00022801"/>
    </source>
</evidence>
<organism evidence="6 7">
    <name type="scientific">Pseudoduganella buxea</name>
    <dbReference type="NCBI Taxonomy" id="1949069"/>
    <lineage>
        <taxon>Bacteria</taxon>
        <taxon>Pseudomonadati</taxon>
        <taxon>Pseudomonadota</taxon>
        <taxon>Betaproteobacteria</taxon>
        <taxon>Burkholderiales</taxon>
        <taxon>Oxalobacteraceae</taxon>
        <taxon>Telluria group</taxon>
        <taxon>Pseudoduganella</taxon>
    </lineage>
</organism>
<protein>
    <submittedName>
        <fullName evidence="6">Patatin-like phospholipase family protein</fullName>
    </submittedName>
</protein>
<dbReference type="InterPro" id="IPR016035">
    <property type="entry name" value="Acyl_Trfase/lysoPLipase"/>
</dbReference>
<gene>
    <name evidence="6" type="ORF">GM672_25965</name>
</gene>
<dbReference type="PROSITE" id="PS51635">
    <property type="entry name" value="PNPLA"/>
    <property type="match status" value="1"/>
</dbReference>
<dbReference type="GO" id="GO:0016787">
    <property type="term" value="F:hydrolase activity"/>
    <property type="evidence" value="ECO:0007669"/>
    <property type="project" value="UniProtKB-UniRule"/>
</dbReference>
<evidence type="ECO:0000313" key="6">
    <source>
        <dbReference type="EMBL" id="MTV56176.1"/>
    </source>
</evidence>
<dbReference type="Proteomes" id="UP000430634">
    <property type="component" value="Unassembled WGS sequence"/>
</dbReference>
<keyword evidence="3 4" id="KW-0443">Lipid metabolism</keyword>
<reference evidence="6 7" key="1">
    <citation type="submission" date="2019-11" db="EMBL/GenBank/DDBJ databases">
        <title>Type strains purchased from KCTC, JCM and DSMZ.</title>
        <authorList>
            <person name="Lu H."/>
        </authorList>
    </citation>
    <scope>NUCLEOTIDE SEQUENCE [LARGE SCALE GENOMIC DNA]</scope>
    <source>
        <strain evidence="6 7">KCTC 52429</strain>
    </source>
</reference>
<comment type="caution">
    <text evidence="4">Lacks conserved residue(s) required for the propagation of feature annotation.</text>
</comment>
<proteinExistence type="predicted"/>
<evidence type="ECO:0000256" key="4">
    <source>
        <dbReference type="PROSITE-ProRule" id="PRU01161"/>
    </source>
</evidence>
<sequence>MEVSLHIVKTNSPKTVSLGLQGAGTYGAFTWGVLDRLLDEDVLIDSIGGSSSGAVNAVVLADGYALGGGRRGAQAALRKFWTTLGQMATFSPLQRTWMDRAAGRWTMEHSPFYHMLEMAGVVMGPARQTLLSQNPLRNFLSSTVDFGRVRACREIELFVAATNIRTGTGKLFTRDELDPQRVLASACLPTVFAATEVDGEFYWDGSYVANPPLAPLVKRAARDLLVVQNNPIARAQMPRSLADTSNRANEIAFNISFVREISALTHVGGVPEEQRGAAMPLDPVRLHMVSGTAEIGTYSMSSKFNAELVFLQHLHDLGTKAADDWIRENWSQVGVRSTFDGQTVFFPDVALKSGT</sequence>
<dbReference type="AlphaFoldDB" id="A0A6I3T5Y8"/>
<dbReference type="InterPro" id="IPR002641">
    <property type="entry name" value="PNPLA_dom"/>
</dbReference>
<dbReference type="PANTHER" id="PTHR14226">
    <property type="entry name" value="NEUROPATHY TARGET ESTERASE/SWISS CHEESE D.MELANOGASTER"/>
    <property type="match status" value="1"/>
</dbReference>
<feature type="active site" description="Nucleophile" evidence="4">
    <location>
        <position position="51"/>
    </location>
</feature>
<feature type="short sequence motif" description="GXGXXG" evidence="4">
    <location>
        <begin position="22"/>
        <end position="27"/>
    </location>
</feature>
<keyword evidence="1 4" id="KW-0378">Hydrolase</keyword>
<keyword evidence="2 4" id="KW-0442">Lipid degradation</keyword>